<name>A0ABN1WEZ8_9ACTN</name>
<feature type="domain" description="DUF4440" evidence="1">
    <location>
        <begin position="12"/>
        <end position="95"/>
    </location>
</feature>
<dbReference type="SUPFAM" id="SSF54427">
    <property type="entry name" value="NTF2-like"/>
    <property type="match status" value="1"/>
</dbReference>
<protein>
    <recommendedName>
        <fullName evidence="1">DUF4440 domain-containing protein</fullName>
    </recommendedName>
</protein>
<sequence>MTDADRSRSNVEVVRACMASYLAQDRAAAERLIAPDFTFTSPQDDRIDRAAFFARCFPTAGRLREQRIVDAVPAAGQGVLLVYEYELAAGGRYRNVELSTVRDGRITETQVFFGGRVATGPEGPAGWPQPG</sequence>
<accession>A0ABN1WEZ8</accession>
<dbReference type="Proteomes" id="UP001500037">
    <property type="component" value="Unassembled WGS sequence"/>
</dbReference>
<evidence type="ECO:0000313" key="3">
    <source>
        <dbReference type="Proteomes" id="UP001500037"/>
    </source>
</evidence>
<dbReference type="Gene3D" id="3.10.450.50">
    <property type="match status" value="1"/>
</dbReference>
<evidence type="ECO:0000313" key="2">
    <source>
        <dbReference type="EMBL" id="GAA1243631.1"/>
    </source>
</evidence>
<dbReference type="InterPro" id="IPR027843">
    <property type="entry name" value="DUF4440"/>
</dbReference>
<gene>
    <name evidence="2" type="ORF">GCM10009665_38090</name>
</gene>
<keyword evidence="3" id="KW-1185">Reference proteome</keyword>
<reference evidence="2 3" key="1">
    <citation type="journal article" date="2019" name="Int. J. Syst. Evol. Microbiol.">
        <title>The Global Catalogue of Microorganisms (GCM) 10K type strain sequencing project: providing services to taxonomists for standard genome sequencing and annotation.</title>
        <authorList>
            <consortium name="The Broad Institute Genomics Platform"/>
            <consortium name="The Broad Institute Genome Sequencing Center for Infectious Disease"/>
            <person name="Wu L."/>
            <person name="Ma J."/>
        </authorList>
    </citation>
    <scope>NUCLEOTIDE SEQUENCE [LARGE SCALE GENOMIC DNA]</scope>
    <source>
        <strain evidence="2 3">JCM 13004</strain>
    </source>
</reference>
<dbReference type="EMBL" id="BAAALF010000064">
    <property type="protein sequence ID" value="GAA1243631.1"/>
    <property type="molecule type" value="Genomic_DNA"/>
</dbReference>
<evidence type="ECO:0000259" key="1">
    <source>
        <dbReference type="Pfam" id="PF14534"/>
    </source>
</evidence>
<dbReference type="RefSeq" id="WP_344442927.1">
    <property type="nucleotide sequence ID" value="NZ_BAAALF010000064.1"/>
</dbReference>
<dbReference type="InterPro" id="IPR032710">
    <property type="entry name" value="NTF2-like_dom_sf"/>
</dbReference>
<proteinExistence type="predicted"/>
<comment type="caution">
    <text evidence="2">The sequence shown here is derived from an EMBL/GenBank/DDBJ whole genome shotgun (WGS) entry which is preliminary data.</text>
</comment>
<dbReference type="Pfam" id="PF14534">
    <property type="entry name" value="DUF4440"/>
    <property type="match status" value="1"/>
</dbReference>
<organism evidence="2 3">
    <name type="scientific">Kitasatospora nipponensis</name>
    <dbReference type="NCBI Taxonomy" id="258049"/>
    <lineage>
        <taxon>Bacteria</taxon>
        <taxon>Bacillati</taxon>
        <taxon>Actinomycetota</taxon>
        <taxon>Actinomycetes</taxon>
        <taxon>Kitasatosporales</taxon>
        <taxon>Streptomycetaceae</taxon>
        <taxon>Kitasatospora</taxon>
    </lineage>
</organism>